<proteinExistence type="inferred from homology"/>
<dbReference type="PANTHER" id="PTHR12452:SF0">
    <property type="entry name" value="THIOREDOXIN DOMAIN-CONTAINING PROTEIN 17"/>
    <property type="match status" value="1"/>
</dbReference>
<dbReference type="Proteomes" id="UP000006757">
    <property type="component" value="Unassembled WGS sequence"/>
</dbReference>
<dbReference type="FunFam" id="3.40.30.10:FF:000304">
    <property type="entry name" value="Unplaced genomic scaffold supercont1.12, whole genome shotgun sequence"/>
    <property type="match status" value="1"/>
</dbReference>
<dbReference type="PANTHER" id="PTHR12452">
    <property type="entry name" value="42-9-9 PROTEIN-RELATED"/>
    <property type="match status" value="1"/>
</dbReference>
<dbReference type="Pfam" id="PF06110">
    <property type="entry name" value="TXD17-like_Trx"/>
    <property type="match status" value="1"/>
</dbReference>
<dbReference type="FunCoup" id="K1VEJ9">
    <property type="interactions" value="237"/>
</dbReference>
<evidence type="ECO:0000313" key="4">
    <source>
        <dbReference type="Proteomes" id="UP000006757"/>
    </source>
</evidence>
<dbReference type="OrthoDB" id="78947at2759"/>
<dbReference type="STRING" id="1220162.K1VEJ9"/>
<evidence type="ECO:0000313" key="3">
    <source>
        <dbReference type="EMBL" id="EKC99265.1"/>
    </source>
</evidence>
<comment type="similarity">
    <text evidence="1">Belongs to the thioredoxin family.</text>
</comment>
<protein>
    <recommendedName>
        <fullName evidence="2">Thioredoxin domain-containing protein</fullName>
    </recommendedName>
</protein>
<gene>
    <name evidence="3" type="ORF">A1Q2_06465</name>
</gene>
<name>K1VEJ9_TRIAC</name>
<organism evidence="3 4">
    <name type="scientific">Trichosporon asahii var. asahii (strain CBS 8904)</name>
    <name type="common">Yeast</name>
    <dbReference type="NCBI Taxonomy" id="1220162"/>
    <lineage>
        <taxon>Eukaryota</taxon>
        <taxon>Fungi</taxon>
        <taxon>Dikarya</taxon>
        <taxon>Basidiomycota</taxon>
        <taxon>Agaricomycotina</taxon>
        <taxon>Tremellomycetes</taxon>
        <taxon>Trichosporonales</taxon>
        <taxon>Trichosporonaceae</taxon>
        <taxon>Trichosporon</taxon>
    </lineage>
</organism>
<dbReference type="GO" id="GO:0047134">
    <property type="term" value="F:protein-disulfide reductase [NAD(P)H] activity"/>
    <property type="evidence" value="ECO:0007669"/>
    <property type="project" value="InterPro"/>
</dbReference>
<dbReference type="InParanoid" id="K1VEJ9"/>
<dbReference type="SUPFAM" id="SSF52833">
    <property type="entry name" value="Thioredoxin-like"/>
    <property type="match status" value="1"/>
</dbReference>
<dbReference type="HOGENOM" id="CLU_120161_2_1_1"/>
<keyword evidence="4" id="KW-1185">Reference proteome</keyword>
<reference evidence="3 4" key="1">
    <citation type="journal article" date="2012" name="Eukaryot. Cell">
        <title>Genome sequence of the Trichosporon asahii environmental strain CBS 8904.</title>
        <authorList>
            <person name="Yang R.Y."/>
            <person name="Li H.T."/>
            <person name="Zhu H."/>
            <person name="Zhou G.P."/>
            <person name="Wang M."/>
            <person name="Wang L."/>
        </authorList>
    </citation>
    <scope>NUCLEOTIDE SEQUENCE [LARGE SCALE GENOMIC DNA]</scope>
    <source>
        <strain evidence="3 4">CBS 8904</strain>
    </source>
</reference>
<dbReference type="eggNOG" id="KOG3425">
    <property type="taxonomic scope" value="Eukaryota"/>
</dbReference>
<evidence type="ECO:0000256" key="1">
    <source>
        <dbReference type="ARBA" id="ARBA00008987"/>
    </source>
</evidence>
<dbReference type="EMBL" id="AMBO01000373">
    <property type="protein sequence ID" value="EKC99265.1"/>
    <property type="molecule type" value="Genomic_DNA"/>
</dbReference>
<accession>K1VEJ9</accession>
<evidence type="ECO:0000259" key="2">
    <source>
        <dbReference type="Pfam" id="PF06110"/>
    </source>
</evidence>
<dbReference type="InterPro" id="IPR010357">
    <property type="entry name" value="TXNDC17_dom"/>
</dbReference>
<dbReference type="InterPro" id="IPR036249">
    <property type="entry name" value="Thioredoxin-like_sf"/>
</dbReference>
<sequence>MAATGLSGGADFDICPLTVRSTPVGDFSGLLTNSDVVAHHSSLYVAMPLLEANNPRAVNALNSTSAPANTFLVFYSNVENGQMWCPDCRDVEDVVKNAFDAEDKPKAAIYWVGSRDQWRDKNNGARVDFNVNSVPTIIRYTDGTETGRLVEGEILDSSKFKDFVAGQ</sequence>
<dbReference type="Gene3D" id="3.40.30.10">
    <property type="entry name" value="Glutaredoxin"/>
    <property type="match status" value="1"/>
</dbReference>
<feature type="domain" description="Thioredoxin" evidence="2">
    <location>
        <begin position="68"/>
        <end position="163"/>
    </location>
</feature>
<dbReference type="GO" id="GO:0005829">
    <property type="term" value="C:cytosol"/>
    <property type="evidence" value="ECO:0007669"/>
    <property type="project" value="TreeGrafter"/>
</dbReference>
<comment type="caution">
    <text evidence="3">The sequence shown here is derived from an EMBL/GenBank/DDBJ whole genome shotgun (WGS) entry which is preliminary data.</text>
</comment>
<dbReference type="AlphaFoldDB" id="K1VEJ9"/>
<dbReference type="InterPro" id="IPR045108">
    <property type="entry name" value="TXNDC17-like"/>
</dbReference>